<comment type="caution">
    <text evidence="7">Lacks conserved residue(s) required for the propagation of feature annotation.</text>
</comment>
<dbReference type="EMBL" id="FNEW01000001">
    <property type="protein sequence ID" value="SDJ51395.1"/>
    <property type="molecule type" value="Genomic_DNA"/>
</dbReference>
<comment type="subcellular location">
    <subcellularLocation>
        <location evidence="7">Cytoplasm</location>
    </subcellularLocation>
</comment>
<evidence type="ECO:0000313" key="10">
    <source>
        <dbReference type="EMBL" id="SDJ51395.1"/>
    </source>
</evidence>
<dbReference type="GO" id="GO:0140662">
    <property type="term" value="F:ATP-dependent protein folding chaperone"/>
    <property type="evidence" value="ECO:0007669"/>
    <property type="project" value="InterPro"/>
</dbReference>
<dbReference type="AlphaFoldDB" id="A0A3G2D1S5"/>
<dbReference type="InterPro" id="IPR027409">
    <property type="entry name" value="GroEL-like_apical_dom_sf"/>
</dbReference>
<dbReference type="SMR" id="A0A3G2D1S5"/>
<evidence type="ECO:0000256" key="1">
    <source>
        <dbReference type="ARBA" id="ARBA00006607"/>
    </source>
</evidence>
<evidence type="ECO:0000256" key="8">
    <source>
        <dbReference type="RuleBase" id="RU000418"/>
    </source>
</evidence>
<evidence type="ECO:0000313" key="11">
    <source>
        <dbReference type="Proteomes" id="UP000198917"/>
    </source>
</evidence>
<dbReference type="NCBIfam" id="NF009487">
    <property type="entry name" value="PRK12849.1"/>
    <property type="match status" value="1"/>
</dbReference>
<comment type="subunit">
    <text evidence="7 9">Forms a cylinder of 14 subunits composed of two heptameric rings stacked back-to-back. Interacts with the co-chaperonin GroES.</text>
</comment>
<dbReference type="RefSeq" id="WP_006313163.1">
    <property type="nucleotide sequence ID" value="NZ_CAKKLR010000015.1"/>
</dbReference>
<dbReference type="GO" id="GO:0005524">
    <property type="term" value="F:ATP binding"/>
    <property type="evidence" value="ECO:0007669"/>
    <property type="project" value="UniProtKB-UniRule"/>
</dbReference>
<dbReference type="Gene3D" id="3.30.260.10">
    <property type="entry name" value="TCP-1-like chaperonin intermediate domain"/>
    <property type="match status" value="1"/>
</dbReference>
<keyword evidence="5 7" id="KW-0143">Chaperone</keyword>
<comment type="caution">
    <text evidence="10">The sequence shown here is derived from an EMBL/GenBank/DDBJ whole genome shotgun (WGS) entry which is preliminary data.</text>
</comment>
<dbReference type="NCBIfam" id="NF009489">
    <property type="entry name" value="PRK12851.1"/>
    <property type="match status" value="1"/>
</dbReference>
<dbReference type="InterPro" id="IPR001844">
    <property type="entry name" value="Cpn60/GroEL"/>
</dbReference>
<feature type="binding site" evidence="7">
    <location>
        <position position="51"/>
    </location>
    <ligand>
        <name>ATP</name>
        <dbReference type="ChEBI" id="CHEBI:30616"/>
    </ligand>
</feature>
<sequence>MAAKEVKFGRSAREKMLKGVDILADAVKVTLGPKGRNVVIDKSFGAPRITKDGVSVAKEIELEDKFENMGAQLVREVASKTNDIAGDGTTTATVLAQAIVREGAKAVAAGMNPMDLKRGIDLAVAEVVKDLQAKAKKINTSEEVAQVGTISANGERQIGLDIAEAMQRVGNEGVITVEEAKTAETELEVVEGMQFDRGYLSPYFVTNPEKMVADLEDAYILLHEKKLSNLQAMLPVLEAVVQTGKPLVIIAEDVEGEALATLVVNKLRGGLKIAAVKAPGFGDRRKAMLEDIAILTGGTVISEDLGIKLESVTLDMLGKSKKVSISKENTTIVDGAGQKSDIEGRVAQIKAQIEETTSDYDREKLQERLAKLAGGVAVIRVGGSTEVEVKEKKDRIDDALNATRAAVQEGIVPGGGVALLRSSTKITVKGVNDDQEAGINIVRKALQSLVRQIAENAGDEASIVVGKILDKNEDNYGYNAQTGEYGDLIALGIVDPVKVVRTALQNAASVASLLITTEAMIAELPKKESAMPQMPGGGMGGMDF</sequence>
<dbReference type="NCBIfam" id="NF000592">
    <property type="entry name" value="PRK00013.1"/>
    <property type="match status" value="1"/>
</dbReference>
<dbReference type="Pfam" id="PF00118">
    <property type="entry name" value="Cpn60_TCP1"/>
    <property type="match status" value="1"/>
</dbReference>
<dbReference type="PRINTS" id="PR00298">
    <property type="entry name" value="CHAPERONIN60"/>
</dbReference>
<dbReference type="GO" id="GO:0051082">
    <property type="term" value="F:unfolded protein binding"/>
    <property type="evidence" value="ECO:0007669"/>
    <property type="project" value="UniProtKB-UniRule"/>
</dbReference>
<dbReference type="SUPFAM" id="SSF52029">
    <property type="entry name" value="GroEL apical domain-like"/>
    <property type="match status" value="1"/>
</dbReference>
<keyword evidence="2 7" id="KW-0963">Cytoplasm</keyword>
<dbReference type="NCBIfam" id="TIGR02348">
    <property type="entry name" value="GroEL"/>
    <property type="match status" value="1"/>
</dbReference>
<evidence type="ECO:0000256" key="9">
    <source>
        <dbReference type="RuleBase" id="RU000419"/>
    </source>
</evidence>
<gene>
    <name evidence="7" type="primary">groEL</name>
    <name evidence="7" type="synonym">groL</name>
    <name evidence="10" type="ORF">SAMN05428983_2012</name>
</gene>
<dbReference type="HAMAP" id="MF_00600">
    <property type="entry name" value="CH60"/>
    <property type="match status" value="1"/>
</dbReference>
<keyword evidence="3 7" id="KW-0547">Nucleotide-binding</keyword>
<accession>A0A3G2D1S5</accession>
<dbReference type="Gene3D" id="3.50.7.10">
    <property type="entry name" value="GroEL"/>
    <property type="match status" value="1"/>
</dbReference>
<feature type="binding site" evidence="7">
    <location>
        <position position="495"/>
    </location>
    <ligand>
        <name>ATP</name>
        <dbReference type="ChEBI" id="CHEBI:30616"/>
    </ligand>
</feature>
<dbReference type="SUPFAM" id="SSF54849">
    <property type="entry name" value="GroEL-intermediate domain like"/>
    <property type="match status" value="1"/>
</dbReference>
<evidence type="ECO:0000256" key="7">
    <source>
        <dbReference type="HAMAP-Rule" id="MF_00600"/>
    </source>
</evidence>
<evidence type="ECO:0000256" key="3">
    <source>
        <dbReference type="ARBA" id="ARBA00022741"/>
    </source>
</evidence>
<dbReference type="PROSITE" id="PS00296">
    <property type="entry name" value="CHAPERONINS_CPN60"/>
    <property type="match status" value="1"/>
</dbReference>
<feature type="binding site" evidence="7">
    <location>
        <position position="415"/>
    </location>
    <ligand>
        <name>ATP</name>
        <dbReference type="ChEBI" id="CHEBI:30616"/>
    </ligand>
</feature>
<dbReference type="InterPro" id="IPR018370">
    <property type="entry name" value="Chaperonin_Cpn60_CS"/>
</dbReference>
<feature type="binding site" evidence="7">
    <location>
        <begin position="87"/>
        <end position="91"/>
    </location>
    <ligand>
        <name>ATP</name>
        <dbReference type="ChEBI" id="CHEBI:30616"/>
    </ligand>
</feature>
<dbReference type="NCBIfam" id="NF009488">
    <property type="entry name" value="PRK12850.1"/>
    <property type="match status" value="1"/>
</dbReference>
<dbReference type="FunFam" id="3.50.7.10:FF:000001">
    <property type="entry name" value="60 kDa chaperonin"/>
    <property type="match status" value="1"/>
</dbReference>
<dbReference type="GeneID" id="1132720"/>
<evidence type="ECO:0000256" key="2">
    <source>
        <dbReference type="ARBA" id="ARBA00022490"/>
    </source>
</evidence>
<proteinExistence type="inferred from homology"/>
<dbReference type="Proteomes" id="UP000198917">
    <property type="component" value="Unassembled WGS sequence"/>
</dbReference>
<organism evidence="10 11">
    <name type="scientific">Agrobacterium fabrum</name>
    <dbReference type="NCBI Taxonomy" id="1176649"/>
    <lineage>
        <taxon>Bacteria</taxon>
        <taxon>Pseudomonadati</taxon>
        <taxon>Pseudomonadota</taxon>
        <taxon>Alphaproteobacteria</taxon>
        <taxon>Hyphomicrobiales</taxon>
        <taxon>Rhizobiaceae</taxon>
        <taxon>Rhizobium/Agrobacterium group</taxon>
        <taxon>Agrobacterium</taxon>
        <taxon>Agrobacterium tumefaciens complex</taxon>
    </lineage>
</organism>
<name>A0A3G2D1S5_9HYPH</name>
<evidence type="ECO:0000256" key="6">
    <source>
        <dbReference type="ARBA" id="ARBA00023235"/>
    </source>
</evidence>
<dbReference type="GO" id="GO:0042026">
    <property type="term" value="P:protein refolding"/>
    <property type="evidence" value="ECO:0007669"/>
    <property type="project" value="UniProtKB-UniRule"/>
</dbReference>
<feature type="binding site" evidence="7">
    <location>
        <begin position="30"/>
        <end position="33"/>
    </location>
    <ligand>
        <name>ATP</name>
        <dbReference type="ChEBI" id="CHEBI:30616"/>
    </ligand>
</feature>
<evidence type="ECO:0000256" key="5">
    <source>
        <dbReference type="ARBA" id="ARBA00023186"/>
    </source>
</evidence>
<dbReference type="InterPro" id="IPR002423">
    <property type="entry name" value="Cpn60/GroEL/TCP-1"/>
</dbReference>
<comment type="function">
    <text evidence="7 9">Together with its co-chaperonin GroES, plays an essential role in assisting protein folding. The GroEL-GroES system forms a nano-cage that allows encapsulation of the non-native substrate proteins and provides a physical environment optimized to promote and accelerate protein folding.</text>
</comment>
<keyword evidence="6 7" id="KW-0413">Isomerase</keyword>
<dbReference type="GO" id="GO:0016853">
    <property type="term" value="F:isomerase activity"/>
    <property type="evidence" value="ECO:0007669"/>
    <property type="project" value="UniProtKB-KW"/>
</dbReference>
<dbReference type="FunFam" id="1.10.560.10:FF:000001">
    <property type="entry name" value="60 kDa chaperonin"/>
    <property type="match status" value="1"/>
</dbReference>
<comment type="similarity">
    <text evidence="1 7 8">Belongs to the chaperonin (HSP60) family.</text>
</comment>
<dbReference type="OMA" id="TDTDKME"/>
<dbReference type="PANTHER" id="PTHR45633">
    <property type="entry name" value="60 KDA HEAT SHOCK PROTEIN, MITOCHONDRIAL"/>
    <property type="match status" value="1"/>
</dbReference>
<dbReference type="InterPro" id="IPR027413">
    <property type="entry name" value="GROEL-like_equatorial_sf"/>
</dbReference>
<dbReference type="SUPFAM" id="SSF48592">
    <property type="entry name" value="GroEL equatorial domain-like"/>
    <property type="match status" value="1"/>
</dbReference>
<dbReference type="Gene3D" id="1.10.560.10">
    <property type="entry name" value="GroEL-like equatorial domain"/>
    <property type="match status" value="1"/>
</dbReference>
<dbReference type="GO" id="GO:0005737">
    <property type="term" value="C:cytoplasm"/>
    <property type="evidence" value="ECO:0007669"/>
    <property type="project" value="UniProtKB-SubCell"/>
</dbReference>
<dbReference type="EC" id="5.6.1.7" evidence="7"/>
<keyword evidence="4 7" id="KW-0067">ATP-binding</keyword>
<protein>
    <recommendedName>
        <fullName evidence="7">Chaperonin GroEL</fullName>
        <ecNumber evidence="7">5.6.1.7</ecNumber>
    </recommendedName>
    <alternativeName>
        <fullName evidence="7">60 kDa chaperonin</fullName>
    </alternativeName>
    <alternativeName>
        <fullName evidence="7">Chaperonin-60</fullName>
        <shortName evidence="7">Cpn60</shortName>
    </alternativeName>
</protein>
<dbReference type="InterPro" id="IPR027410">
    <property type="entry name" value="TCP-1-like_intermed_sf"/>
</dbReference>
<reference evidence="10 11" key="1">
    <citation type="submission" date="2016-10" db="EMBL/GenBank/DDBJ databases">
        <authorList>
            <person name="Varghese N."/>
            <person name="Submissions S."/>
        </authorList>
    </citation>
    <scope>NUCLEOTIDE SEQUENCE [LARGE SCALE GENOMIC DNA]</scope>
    <source>
        <strain evidence="10 11">PDC82</strain>
    </source>
</reference>
<dbReference type="CDD" id="cd03344">
    <property type="entry name" value="GroEL"/>
    <property type="match status" value="1"/>
</dbReference>
<evidence type="ECO:0000256" key="4">
    <source>
        <dbReference type="ARBA" id="ARBA00022840"/>
    </source>
</evidence>